<sequence length="277" mass="30015">MVDDTFEIGGEDEVHRLGFGAMSLAGSGNLGWTDDVEAARRVVERAVDSGVDFVDTADMYGNGSSELVVGEAVDASRDDLVVATKGGICKQPDGDTVLNGSPAYLKNAALRSRVRLRVDEIDLYQYHRPDPHVPFVESVRALAELRDDGVVRHVGLSNVTVDQLEAARDVVEVATVQNEYSLTNRDDEELLEYCESNGIGFVPYSPLDKADLDARAEALDEVAAAHDASRYQVALAWLLHRSPVLLPIPGTASVDHLEENLAAADIDLSDDELDRLA</sequence>
<dbReference type="PANTHER" id="PTHR43625:SF40">
    <property type="entry name" value="ALDO-KETO REDUCTASE YAKC [NADP(+)]"/>
    <property type="match status" value="1"/>
</dbReference>
<dbReference type="SUPFAM" id="SSF51430">
    <property type="entry name" value="NAD(P)-linked oxidoreductase"/>
    <property type="match status" value="1"/>
</dbReference>
<organism evidence="3 4">
    <name type="scientific">Candidatus Halobonum tyrrellensis G22</name>
    <dbReference type="NCBI Taxonomy" id="1324957"/>
    <lineage>
        <taxon>Archaea</taxon>
        <taxon>Methanobacteriati</taxon>
        <taxon>Methanobacteriota</taxon>
        <taxon>Stenosarchaea group</taxon>
        <taxon>Halobacteria</taxon>
        <taxon>Halobacteriales</taxon>
        <taxon>Haloferacaceae</taxon>
        <taxon>Candidatus Halobonum</taxon>
    </lineage>
</organism>
<dbReference type="AlphaFoldDB" id="V4IUV4"/>
<dbReference type="Proteomes" id="UP000017840">
    <property type="component" value="Unassembled WGS sequence"/>
</dbReference>
<evidence type="ECO:0000313" key="3">
    <source>
        <dbReference type="EMBL" id="ESP86982.1"/>
    </source>
</evidence>
<dbReference type="InterPro" id="IPR036812">
    <property type="entry name" value="NAD(P)_OxRdtase_dom_sf"/>
</dbReference>
<dbReference type="InterPro" id="IPR050791">
    <property type="entry name" value="Aldo-Keto_reductase"/>
</dbReference>
<dbReference type="OrthoDB" id="7236at2157"/>
<dbReference type="Pfam" id="PF00248">
    <property type="entry name" value="Aldo_ket_red"/>
    <property type="match status" value="1"/>
</dbReference>
<dbReference type="RefSeq" id="WP_023395715.1">
    <property type="nucleotide sequence ID" value="NZ_ASGZ01000064.1"/>
</dbReference>
<gene>
    <name evidence="3" type="ORF">K933_15722</name>
</gene>
<evidence type="ECO:0000259" key="2">
    <source>
        <dbReference type="Pfam" id="PF00248"/>
    </source>
</evidence>
<dbReference type="GO" id="GO:0016491">
    <property type="term" value="F:oxidoreductase activity"/>
    <property type="evidence" value="ECO:0007669"/>
    <property type="project" value="UniProtKB-KW"/>
</dbReference>
<keyword evidence="1" id="KW-0560">Oxidoreductase</keyword>
<dbReference type="Gene3D" id="3.20.20.100">
    <property type="entry name" value="NADP-dependent oxidoreductase domain"/>
    <property type="match status" value="1"/>
</dbReference>
<dbReference type="STRING" id="1324957.K933_15722"/>
<comment type="caution">
    <text evidence="3">The sequence shown here is derived from an EMBL/GenBank/DDBJ whole genome shotgun (WGS) entry which is preliminary data.</text>
</comment>
<dbReference type="EMBL" id="ASGZ01000064">
    <property type="protein sequence ID" value="ESP86982.1"/>
    <property type="molecule type" value="Genomic_DNA"/>
</dbReference>
<keyword evidence="4" id="KW-1185">Reference proteome</keyword>
<evidence type="ECO:0000313" key="4">
    <source>
        <dbReference type="Proteomes" id="UP000017840"/>
    </source>
</evidence>
<accession>V4IUV4</accession>
<reference evidence="3 4" key="1">
    <citation type="journal article" date="2013" name="Genome Announc.">
        <title>Draft Genome Sequence of 'Candidatus Halobonum tyrrellensis' Strain G22, Isolated from the Hypersaline Waters of Lake Tyrrell, Australia.</title>
        <authorList>
            <person name="Ugalde J.A."/>
            <person name="Narasingarao P."/>
            <person name="Kuo S."/>
            <person name="Podell S."/>
            <person name="Allen E.E."/>
        </authorList>
    </citation>
    <scope>NUCLEOTIDE SEQUENCE [LARGE SCALE GENOMIC DNA]</scope>
    <source>
        <strain evidence="3 4">G22</strain>
    </source>
</reference>
<dbReference type="InterPro" id="IPR020471">
    <property type="entry name" value="AKR"/>
</dbReference>
<evidence type="ECO:0000256" key="1">
    <source>
        <dbReference type="ARBA" id="ARBA00023002"/>
    </source>
</evidence>
<protein>
    <submittedName>
        <fullName evidence="3">Oxidoreductase</fullName>
    </submittedName>
</protein>
<name>V4IUV4_9EURY</name>
<dbReference type="GO" id="GO:0005737">
    <property type="term" value="C:cytoplasm"/>
    <property type="evidence" value="ECO:0007669"/>
    <property type="project" value="TreeGrafter"/>
</dbReference>
<feature type="domain" description="NADP-dependent oxidoreductase" evidence="2">
    <location>
        <begin position="16"/>
        <end position="276"/>
    </location>
</feature>
<proteinExistence type="predicted"/>
<dbReference type="InterPro" id="IPR023210">
    <property type="entry name" value="NADP_OxRdtase_dom"/>
</dbReference>
<dbReference type="PRINTS" id="PR00069">
    <property type="entry name" value="ALDKETRDTASE"/>
</dbReference>
<dbReference type="eggNOG" id="arCOG01623">
    <property type="taxonomic scope" value="Archaea"/>
</dbReference>
<dbReference type="CDD" id="cd19088">
    <property type="entry name" value="AKR_AKR13B1"/>
    <property type="match status" value="1"/>
</dbReference>
<dbReference type="PANTHER" id="PTHR43625">
    <property type="entry name" value="AFLATOXIN B1 ALDEHYDE REDUCTASE"/>
    <property type="match status" value="1"/>
</dbReference>
<dbReference type="PATRIC" id="fig|1324957.4.peg.3191"/>